<dbReference type="Pfam" id="PF00847">
    <property type="entry name" value="AP2"/>
    <property type="match status" value="1"/>
</dbReference>
<feature type="domain" description="AP2/ERF" evidence="9">
    <location>
        <begin position="202"/>
        <end position="259"/>
    </location>
</feature>
<evidence type="ECO:0000256" key="8">
    <source>
        <dbReference type="SAM" id="MobiDB-lite"/>
    </source>
</evidence>
<dbReference type="Proteomes" id="UP000222542">
    <property type="component" value="Unassembled WGS sequence"/>
</dbReference>
<reference evidence="10 11" key="2">
    <citation type="journal article" date="2017" name="Genome Biol.">
        <title>New reference genome sequences of hot pepper reveal the massive evolution of plant disease-resistance genes by retroduplication.</title>
        <authorList>
            <person name="Kim S."/>
            <person name="Park J."/>
            <person name="Yeom S.I."/>
            <person name="Kim Y.M."/>
            <person name="Seo E."/>
            <person name="Kim K.T."/>
            <person name="Kim M.S."/>
            <person name="Lee J.M."/>
            <person name="Cheong K."/>
            <person name="Shin H.S."/>
            <person name="Kim S.B."/>
            <person name="Han K."/>
            <person name="Lee J."/>
            <person name="Park M."/>
            <person name="Lee H.A."/>
            <person name="Lee H.Y."/>
            <person name="Lee Y."/>
            <person name="Oh S."/>
            <person name="Lee J.H."/>
            <person name="Choi E."/>
            <person name="Choi E."/>
            <person name="Lee S.E."/>
            <person name="Jeon J."/>
            <person name="Kim H."/>
            <person name="Choi G."/>
            <person name="Song H."/>
            <person name="Lee J."/>
            <person name="Lee S.C."/>
            <person name="Kwon J.K."/>
            <person name="Lee H.Y."/>
            <person name="Koo N."/>
            <person name="Hong Y."/>
            <person name="Kim R.W."/>
            <person name="Kang W.H."/>
            <person name="Huh J.H."/>
            <person name="Kang B.C."/>
            <person name="Yang T.J."/>
            <person name="Lee Y.H."/>
            <person name="Bennetzen J.L."/>
            <person name="Choi D."/>
        </authorList>
    </citation>
    <scope>NUCLEOTIDE SEQUENCE [LARGE SCALE GENOMIC DNA]</scope>
    <source>
        <strain evidence="11">cv. CM334</strain>
    </source>
</reference>
<accession>A0A2G3AHW8</accession>
<feature type="region of interest" description="Disordered" evidence="8">
    <location>
        <begin position="146"/>
        <end position="165"/>
    </location>
</feature>
<keyword evidence="5" id="KW-0010">Activator</keyword>
<evidence type="ECO:0000256" key="4">
    <source>
        <dbReference type="ARBA" id="ARBA00023125"/>
    </source>
</evidence>
<keyword evidence="4" id="KW-0238">DNA-binding</keyword>
<dbReference type="GO" id="GO:0006952">
    <property type="term" value="P:defense response"/>
    <property type="evidence" value="ECO:0007669"/>
    <property type="project" value="UniProtKB-KW"/>
</dbReference>
<sequence length="268" mass="30581">MLLQITYQDKATQTEIIEEDTLEKILNTLTTLSMKVDSMGNEIEKLKTNEDKLKSIATNQLTQQCAELCRSEDIKVPELEGDDGTLHKTHNVYQSTSAAMASNDEHHQNVAVEKPSKIERVEKSIKKAGKSSVVMPRVVRIYMTDNEATDSSSDEEEMLQGEKSQRPKKLWIKEIMIENGRTRVISKKKSKEKKQLQVNMKKYRGVRQRKWGRWAAEIRDKRNNTRHWLGTFDTAEEAAVAYDEAAIEINGANALTNILEPPPKKINP</sequence>
<organism evidence="10 11">
    <name type="scientific">Capsicum annuum</name>
    <name type="common">Capsicum pepper</name>
    <dbReference type="NCBI Taxonomy" id="4072"/>
    <lineage>
        <taxon>Eukaryota</taxon>
        <taxon>Viridiplantae</taxon>
        <taxon>Streptophyta</taxon>
        <taxon>Embryophyta</taxon>
        <taxon>Tracheophyta</taxon>
        <taxon>Spermatophyta</taxon>
        <taxon>Magnoliopsida</taxon>
        <taxon>eudicotyledons</taxon>
        <taxon>Gunneridae</taxon>
        <taxon>Pentapetalae</taxon>
        <taxon>asterids</taxon>
        <taxon>lamiids</taxon>
        <taxon>Solanales</taxon>
        <taxon>Solanaceae</taxon>
        <taxon>Solanoideae</taxon>
        <taxon>Capsiceae</taxon>
        <taxon>Capsicum</taxon>
    </lineage>
</organism>
<dbReference type="EMBL" id="AYRZ02000001">
    <property type="protein sequence ID" value="PHT93835.1"/>
    <property type="molecule type" value="Genomic_DNA"/>
</dbReference>
<evidence type="ECO:0000256" key="2">
    <source>
        <dbReference type="ARBA" id="ARBA00022821"/>
    </source>
</evidence>
<dbReference type="GO" id="GO:0005634">
    <property type="term" value="C:nucleus"/>
    <property type="evidence" value="ECO:0000318"/>
    <property type="project" value="GO_Central"/>
</dbReference>
<gene>
    <name evidence="10" type="ORF">T459_01717</name>
</gene>
<dbReference type="Gene3D" id="3.30.730.10">
    <property type="entry name" value="AP2/ERF domain"/>
    <property type="match status" value="1"/>
</dbReference>
<evidence type="ECO:0000313" key="11">
    <source>
        <dbReference type="Proteomes" id="UP000222542"/>
    </source>
</evidence>
<evidence type="ECO:0000256" key="6">
    <source>
        <dbReference type="ARBA" id="ARBA00023163"/>
    </source>
</evidence>
<evidence type="ECO:0000256" key="3">
    <source>
        <dbReference type="ARBA" id="ARBA00023015"/>
    </source>
</evidence>
<dbReference type="InterPro" id="IPR001471">
    <property type="entry name" value="AP2/ERF_dom"/>
</dbReference>
<dbReference type="SUPFAM" id="SSF54171">
    <property type="entry name" value="DNA-binding domain"/>
    <property type="match status" value="1"/>
</dbReference>
<reference evidence="10 11" key="1">
    <citation type="journal article" date="2014" name="Nat. Genet.">
        <title>Genome sequence of the hot pepper provides insights into the evolution of pungency in Capsicum species.</title>
        <authorList>
            <person name="Kim S."/>
            <person name="Park M."/>
            <person name="Yeom S.I."/>
            <person name="Kim Y.M."/>
            <person name="Lee J.M."/>
            <person name="Lee H.A."/>
            <person name="Seo E."/>
            <person name="Choi J."/>
            <person name="Cheong K."/>
            <person name="Kim K.T."/>
            <person name="Jung K."/>
            <person name="Lee G.W."/>
            <person name="Oh S.K."/>
            <person name="Bae C."/>
            <person name="Kim S.B."/>
            <person name="Lee H.Y."/>
            <person name="Kim S.Y."/>
            <person name="Kim M.S."/>
            <person name="Kang B.C."/>
            <person name="Jo Y.D."/>
            <person name="Yang H.B."/>
            <person name="Jeong H.J."/>
            <person name="Kang W.H."/>
            <person name="Kwon J.K."/>
            <person name="Shin C."/>
            <person name="Lim J.Y."/>
            <person name="Park J.H."/>
            <person name="Huh J.H."/>
            <person name="Kim J.S."/>
            <person name="Kim B.D."/>
            <person name="Cohen O."/>
            <person name="Paran I."/>
            <person name="Suh M.C."/>
            <person name="Lee S.B."/>
            <person name="Kim Y.K."/>
            <person name="Shin Y."/>
            <person name="Noh S.J."/>
            <person name="Park J."/>
            <person name="Seo Y.S."/>
            <person name="Kwon S.Y."/>
            <person name="Kim H.A."/>
            <person name="Park J.M."/>
            <person name="Kim H.J."/>
            <person name="Choi S.B."/>
            <person name="Bosland P.W."/>
            <person name="Reeves G."/>
            <person name="Jo S.H."/>
            <person name="Lee B.W."/>
            <person name="Cho H.T."/>
            <person name="Choi H.S."/>
            <person name="Lee M.S."/>
            <person name="Yu Y."/>
            <person name="Do Choi Y."/>
            <person name="Park B.S."/>
            <person name="van Deynze A."/>
            <person name="Ashrafi H."/>
            <person name="Hill T."/>
            <person name="Kim W.T."/>
            <person name="Pai H.S."/>
            <person name="Ahn H.K."/>
            <person name="Yeam I."/>
            <person name="Giovannoni J.J."/>
            <person name="Rose J.K."/>
            <person name="Sorensen I."/>
            <person name="Lee S.J."/>
            <person name="Kim R.W."/>
            <person name="Choi I.Y."/>
            <person name="Choi B.S."/>
            <person name="Lim J.S."/>
            <person name="Lee Y.H."/>
            <person name="Choi D."/>
        </authorList>
    </citation>
    <scope>NUCLEOTIDE SEQUENCE [LARGE SCALE GENOMIC DNA]</scope>
    <source>
        <strain evidence="11">cv. CM334</strain>
    </source>
</reference>
<dbReference type="Gramene" id="PHT93835">
    <property type="protein sequence ID" value="PHT93835"/>
    <property type="gene ID" value="T459_01717"/>
</dbReference>
<evidence type="ECO:0000256" key="1">
    <source>
        <dbReference type="ARBA" id="ARBA00004123"/>
    </source>
</evidence>
<keyword evidence="3" id="KW-0805">Transcription regulation</keyword>
<dbReference type="GO" id="GO:0000976">
    <property type="term" value="F:transcription cis-regulatory region binding"/>
    <property type="evidence" value="ECO:0000318"/>
    <property type="project" value="GO_Central"/>
</dbReference>
<dbReference type="InterPro" id="IPR036955">
    <property type="entry name" value="AP2/ERF_dom_sf"/>
</dbReference>
<dbReference type="PROSITE" id="PS51032">
    <property type="entry name" value="AP2_ERF"/>
    <property type="match status" value="1"/>
</dbReference>
<evidence type="ECO:0000256" key="7">
    <source>
        <dbReference type="ARBA" id="ARBA00023242"/>
    </source>
</evidence>
<dbReference type="PANTHER" id="PTHR31194:SF109">
    <property type="entry name" value="AP2_ERF DOMAIN-CONTAINING PROTEIN"/>
    <property type="match status" value="1"/>
</dbReference>
<evidence type="ECO:0000259" key="9">
    <source>
        <dbReference type="PROSITE" id="PS51032"/>
    </source>
</evidence>
<comment type="subcellular location">
    <subcellularLocation>
        <location evidence="1">Nucleus</location>
    </subcellularLocation>
</comment>
<dbReference type="AlphaFoldDB" id="A0A2G3AHW8"/>
<dbReference type="GO" id="GO:0003700">
    <property type="term" value="F:DNA-binding transcription factor activity"/>
    <property type="evidence" value="ECO:0000318"/>
    <property type="project" value="GO_Central"/>
</dbReference>
<dbReference type="InterPro" id="IPR050913">
    <property type="entry name" value="AP2/ERF_ERF"/>
</dbReference>
<dbReference type="PRINTS" id="PR00367">
    <property type="entry name" value="ETHRSPELEMNT"/>
</dbReference>
<keyword evidence="11" id="KW-1185">Reference proteome</keyword>
<dbReference type="FunFam" id="3.30.730.10:FF:000001">
    <property type="entry name" value="Ethylene-responsive transcription factor 2"/>
    <property type="match status" value="1"/>
</dbReference>
<name>A0A2G3AHW8_CAPAN</name>
<protein>
    <recommendedName>
        <fullName evidence="9">AP2/ERF domain-containing protein</fullName>
    </recommendedName>
</protein>
<evidence type="ECO:0000313" key="10">
    <source>
        <dbReference type="EMBL" id="PHT93835.1"/>
    </source>
</evidence>
<dbReference type="SMART" id="SM00380">
    <property type="entry name" value="AP2"/>
    <property type="match status" value="1"/>
</dbReference>
<dbReference type="STRING" id="4072.A0A2G3AHW8"/>
<dbReference type="CDD" id="cd00018">
    <property type="entry name" value="AP2"/>
    <property type="match status" value="1"/>
</dbReference>
<comment type="caution">
    <text evidence="10">The sequence shown here is derived from an EMBL/GenBank/DDBJ whole genome shotgun (WGS) entry which is preliminary data.</text>
</comment>
<proteinExistence type="predicted"/>
<keyword evidence="2" id="KW-0611">Plant defense</keyword>
<dbReference type="PANTHER" id="PTHR31194">
    <property type="entry name" value="SHN SHINE , DNA BINDING / TRANSCRIPTION FACTOR"/>
    <property type="match status" value="1"/>
</dbReference>
<keyword evidence="6" id="KW-0804">Transcription</keyword>
<keyword evidence="7" id="KW-0539">Nucleus</keyword>
<evidence type="ECO:0000256" key="5">
    <source>
        <dbReference type="ARBA" id="ARBA00023159"/>
    </source>
</evidence>
<dbReference type="InterPro" id="IPR016177">
    <property type="entry name" value="DNA-bd_dom_sf"/>
</dbReference>